<proteinExistence type="predicted"/>
<evidence type="ECO:0000313" key="1">
    <source>
        <dbReference type="EMBL" id="KPY91406.1"/>
    </source>
</evidence>
<dbReference type="EMBL" id="LJRI01000745">
    <property type="protein sequence ID" value="KPY91406.1"/>
    <property type="molecule type" value="Genomic_DNA"/>
</dbReference>
<dbReference type="AlphaFoldDB" id="A0A0Q0BMY1"/>
<comment type="caution">
    <text evidence="1">The sequence shown here is derived from an EMBL/GenBank/DDBJ whole genome shotgun (WGS) entry which is preliminary data.</text>
</comment>
<reference evidence="1 2" key="1">
    <citation type="submission" date="2015-09" db="EMBL/GenBank/DDBJ databases">
        <title>Genome announcement of multiple Pseudomonas syringae strains.</title>
        <authorList>
            <person name="Thakur S."/>
            <person name="Wang P.W."/>
            <person name="Gong Y."/>
            <person name="Weir B.S."/>
            <person name="Guttman D.S."/>
        </authorList>
    </citation>
    <scope>NUCLEOTIDE SEQUENCE [LARGE SCALE GENOMIC DNA]</scope>
    <source>
        <strain evidence="1 2">ICMP16929</strain>
    </source>
</reference>
<protein>
    <submittedName>
        <fullName evidence="1">2-pyrone-4,6-dicarboxylate hydrolase</fullName>
    </submittedName>
</protein>
<dbReference type="Proteomes" id="UP000050384">
    <property type="component" value="Unassembled WGS sequence"/>
</dbReference>
<evidence type="ECO:0000313" key="2">
    <source>
        <dbReference type="Proteomes" id="UP000050384"/>
    </source>
</evidence>
<dbReference type="GO" id="GO:0016787">
    <property type="term" value="F:hydrolase activity"/>
    <property type="evidence" value="ECO:0007669"/>
    <property type="project" value="UniProtKB-KW"/>
</dbReference>
<keyword evidence="1" id="KW-0378">Hydrolase</keyword>
<name>A0A0Q0BMY1_PSESX</name>
<accession>A0A0Q0BMY1</accession>
<sequence>MNVLNGGGGSRSWLVSSGCGFGRFFSSGRGRGGCRFGSRCRRGRGFAFHFQLKQLVAFFQAVAQLDLHGLDDASLGSRDFHARLVRFKRQNALVGFDAITDLDHQFNDFAFTVADVGYAN</sequence>
<gene>
    <name evidence="1" type="ORF">ALO94_200378</name>
</gene>
<organism evidence="1 2">
    <name type="scientific">Pseudomonas syringae pv. spinaceae</name>
    <dbReference type="NCBI Taxonomy" id="264459"/>
    <lineage>
        <taxon>Bacteria</taxon>
        <taxon>Pseudomonadati</taxon>
        <taxon>Pseudomonadota</taxon>
        <taxon>Gammaproteobacteria</taxon>
        <taxon>Pseudomonadales</taxon>
        <taxon>Pseudomonadaceae</taxon>
        <taxon>Pseudomonas</taxon>
        <taxon>Pseudomonas syringae</taxon>
    </lineage>
</organism>